<dbReference type="Pfam" id="PF01966">
    <property type="entry name" value="HD"/>
    <property type="match status" value="1"/>
</dbReference>
<dbReference type="EMBL" id="VLLN01000008">
    <property type="protein sequence ID" value="TWJ19467.1"/>
    <property type="molecule type" value="Genomic_DNA"/>
</dbReference>
<dbReference type="GO" id="GO:0006203">
    <property type="term" value="P:dGTP catabolic process"/>
    <property type="evidence" value="ECO:0007669"/>
    <property type="project" value="TreeGrafter"/>
</dbReference>
<evidence type="ECO:0000313" key="2">
    <source>
        <dbReference type="EMBL" id="TWJ19467.1"/>
    </source>
</evidence>
<accession>A0A562VP08</accession>
<dbReference type="Gene3D" id="1.10.3210.10">
    <property type="entry name" value="Hypothetical protein af1432"/>
    <property type="match status" value="1"/>
</dbReference>
<comment type="caution">
    <text evidence="2">The sequence shown here is derived from an EMBL/GenBank/DDBJ whole genome shotgun (WGS) entry which is preliminary data.</text>
</comment>
<dbReference type="AlphaFoldDB" id="A0A562VP08"/>
<dbReference type="InterPro" id="IPR006674">
    <property type="entry name" value="HD_domain"/>
</dbReference>
<dbReference type="Proteomes" id="UP000319449">
    <property type="component" value="Unassembled WGS sequence"/>
</dbReference>
<dbReference type="CDD" id="cd00077">
    <property type="entry name" value="HDc"/>
    <property type="match status" value="1"/>
</dbReference>
<dbReference type="GO" id="GO:0008832">
    <property type="term" value="F:dGTPase activity"/>
    <property type="evidence" value="ECO:0007669"/>
    <property type="project" value="TreeGrafter"/>
</dbReference>
<dbReference type="SMART" id="SM00471">
    <property type="entry name" value="HDc"/>
    <property type="match status" value="1"/>
</dbReference>
<feature type="domain" description="HD/PDEase" evidence="1">
    <location>
        <begin position="50"/>
        <end position="209"/>
    </location>
</feature>
<dbReference type="InterPro" id="IPR045509">
    <property type="entry name" value="HD_assoc_2"/>
</dbReference>
<organism evidence="2 3">
    <name type="scientific">Geobacter argillaceus</name>
    <dbReference type="NCBI Taxonomy" id="345631"/>
    <lineage>
        <taxon>Bacteria</taxon>
        <taxon>Pseudomonadati</taxon>
        <taxon>Thermodesulfobacteriota</taxon>
        <taxon>Desulfuromonadia</taxon>
        <taxon>Geobacterales</taxon>
        <taxon>Geobacteraceae</taxon>
        <taxon>Geobacter</taxon>
    </lineage>
</organism>
<protein>
    <recommendedName>
        <fullName evidence="1">HD/PDEase domain-containing protein</fullName>
    </recommendedName>
</protein>
<reference evidence="2 3" key="1">
    <citation type="submission" date="2019-07" db="EMBL/GenBank/DDBJ databases">
        <title>Genomic Encyclopedia of Archaeal and Bacterial Type Strains, Phase II (KMG-II): from individual species to whole genera.</title>
        <authorList>
            <person name="Goeker M."/>
        </authorList>
    </citation>
    <scope>NUCLEOTIDE SEQUENCE [LARGE SCALE GENOMIC DNA]</scope>
    <source>
        <strain evidence="2 3">ATCC BAA-1139</strain>
    </source>
</reference>
<dbReference type="InterPro" id="IPR050135">
    <property type="entry name" value="dGTPase-like"/>
</dbReference>
<dbReference type="PANTHER" id="PTHR11373:SF4">
    <property type="entry name" value="DEOXYNUCLEOSIDE TRIPHOSPHATE TRIPHOSPHOHYDROLASE SAMHD1"/>
    <property type="match status" value="1"/>
</dbReference>
<dbReference type="PANTHER" id="PTHR11373">
    <property type="entry name" value="DEOXYNUCLEOSIDE TRIPHOSPHATE TRIPHOSPHOHYDROLASE"/>
    <property type="match status" value="1"/>
</dbReference>
<sequence length="441" mass="50841">MSKDSHEIRDPIHVFAYFDSDERAVINSRPFQRLRSIHQLALTYLVYPGATHKRFEHSIGVMELAERVFNVVTHPLHIHPKVSGIIPQKQAQLSYWRRVLRMAALCHDLGHLPFSHAAEKELLPKGWNHERLTVEMLRSQEMRDIFGDMTPPIKVEDVVKVAVGEKELSKFEKVTYSPWETILAEIITGNAFGVDRMDYLLRDSHHSGVAYGKFDHYRLVDTLRILPVHNDEENSDEPMLGVEVGGIHSAEALLLARYFMFTQLYFHSVRRIYDQHLKDFLLAWLPGGNYSTDIEKHLAMTDNEVTAAFCELARQPGHPAHDVARRIMTRQHFKVLYERNPDDLDRNANAVRAVYAATCREFGEEAVRCDDPPPNSSQSPNFPILKGDDRIVWSLQESQILKDKLPPITVGRVYVAPELRDKARKWLDGHLQEILEHPEEE</sequence>
<evidence type="ECO:0000259" key="1">
    <source>
        <dbReference type="SMART" id="SM00471"/>
    </source>
</evidence>
<dbReference type="OrthoDB" id="9803619at2"/>
<evidence type="ECO:0000313" key="3">
    <source>
        <dbReference type="Proteomes" id="UP000319449"/>
    </source>
</evidence>
<gene>
    <name evidence="2" type="ORF">JN12_01584</name>
</gene>
<dbReference type="SUPFAM" id="SSF109604">
    <property type="entry name" value="HD-domain/PDEase-like"/>
    <property type="match status" value="1"/>
</dbReference>
<dbReference type="RefSeq" id="WP_145020849.1">
    <property type="nucleotide sequence ID" value="NZ_VLLN01000008.1"/>
</dbReference>
<keyword evidence="3" id="KW-1185">Reference proteome</keyword>
<proteinExistence type="predicted"/>
<dbReference type="InterPro" id="IPR003607">
    <property type="entry name" value="HD/PDEase_dom"/>
</dbReference>
<name>A0A562VP08_9BACT</name>
<dbReference type="Pfam" id="PF19276">
    <property type="entry name" value="HD_assoc_2"/>
    <property type="match status" value="1"/>
</dbReference>